<organism evidence="1 2">
    <name type="scientific">Plectus sambesii</name>
    <dbReference type="NCBI Taxonomy" id="2011161"/>
    <lineage>
        <taxon>Eukaryota</taxon>
        <taxon>Metazoa</taxon>
        <taxon>Ecdysozoa</taxon>
        <taxon>Nematoda</taxon>
        <taxon>Chromadorea</taxon>
        <taxon>Plectida</taxon>
        <taxon>Plectina</taxon>
        <taxon>Plectoidea</taxon>
        <taxon>Plectidae</taxon>
        <taxon>Plectus</taxon>
    </lineage>
</organism>
<proteinExistence type="predicted"/>
<reference evidence="2" key="1">
    <citation type="submission" date="2022-11" db="UniProtKB">
        <authorList>
            <consortium name="WormBaseParasite"/>
        </authorList>
    </citation>
    <scope>IDENTIFICATION</scope>
</reference>
<dbReference type="WBParaSite" id="PSAMB.scaffold190size67226.g3228.t1">
    <property type="protein sequence ID" value="PSAMB.scaffold190size67226.g3228.t1"/>
    <property type="gene ID" value="PSAMB.scaffold190size67226.g3228"/>
</dbReference>
<evidence type="ECO:0000313" key="2">
    <source>
        <dbReference type="WBParaSite" id="PSAMB.scaffold190size67226.g3228.t1"/>
    </source>
</evidence>
<name>A0A914VFB2_9BILA</name>
<dbReference type="PANTHER" id="PTHR37984:SF5">
    <property type="entry name" value="PROTEIN NYNRIN-LIKE"/>
    <property type="match status" value="1"/>
</dbReference>
<keyword evidence="1" id="KW-1185">Reference proteome</keyword>
<dbReference type="PANTHER" id="PTHR37984">
    <property type="entry name" value="PROTEIN CBG26694"/>
    <property type="match status" value="1"/>
</dbReference>
<dbReference type="SUPFAM" id="SSF56672">
    <property type="entry name" value="DNA/RNA polymerases"/>
    <property type="match status" value="1"/>
</dbReference>
<accession>A0A914VFB2</accession>
<dbReference type="Proteomes" id="UP000887566">
    <property type="component" value="Unplaced"/>
</dbReference>
<dbReference type="InterPro" id="IPR050951">
    <property type="entry name" value="Retrovirus_Pol_polyprotein"/>
</dbReference>
<dbReference type="AlphaFoldDB" id="A0A914VFB2"/>
<dbReference type="Gene3D" id="3.10.10.10">
    <property type="entry name" value="HIV Type 1 Reverse Transcriptase, subunit A, domain 1"/>
    <property type="match status" value="1"/>
</dbReference>
<sequence length="145" mass="16078">MHINDTGNAKPIKQLLRPCPFALREMVNSLTQQYLKQGIISPSNSPWRSLLVIVKEKDSTPCYCIDMRAVKCVTKHLCVVFKRLAMANLCANPSICTFGSIETAYLGHGINVDSVKPDPAKVDMTANLANPRNLKKLQAFLDFAT</sequence>
<dbReference type="InterPro" id="IPR043502">
    <property type="entry name" value="DNA/RNA_pol_sf"/>
</dbReference>
<evidence type="ECO:0000313" key="1">
    <source>
        <dbReference type="Proteomes" id="UP000887566"/>
    </source>
</evidence>
<protein>
    <submittedName>
        <fullName evidence="2">Reverse transcriptase</fullName>
    </submittedName>
</protein>